<accession>A0ACB8XEI9</accession>
<proteinExistence type="predicted"/>
<protein>
    <submittedName>
        <fullName evidence="1">Uncharacterized protein</fullName>
    </submittedName>
</protein>
<organism evidence="1 2">
    <name type="scientific">Arctium lappa</name>
    <name type="common">Greater burdock</name>
    <name type="synonym">Lappa major</name>
    <dbReference type="NCBI Taxonomy" id="4217"/>
    <lineage>
        <taxon>Eukaryota</taxon>
        <taxon>Viridiplantae</taxon>
        <taxon>Streptophyta</taxon>
        <taxon>Embryophyta</taxon>
        <taxon>Tracheophyta</taxon>
        <taxon>Spermatophyta</taxon>
        <taxon>Magnoliopsida</taxon>
        <taxon>eudicotyledons</taxon>
        <taxon>Gunneridae</taxon>
        <taxon>Pentapetalae</taxon>
        <taxon>asterids</taxon>
        <taxon>campanulids</taxon>
        <taxon>Asterales</taxon>
        <taxon>Asteraceae</taxon>
        <taxon>Carduoideae</taxon>
        <taxon>Cardueae</taxon>
        <taxon>Arctiinae</taxon>
        <taxon>Arctium</taxon>
    </lineage>
</organism>
<dbReference type="EMBL" id="CM042064">
    <property type="protein sequence ID" value="KAI3665413.1"/>
    <property type="molecule type" value="Genomic_DNA"/>
</dbReference>
<comment type="caution">
    <text evidence="1">The sequence shown here is derived from an EMBL/GenBank/DDBJ whole genome shotgun (WGS) entry which is preliminary data.</text>
</comment>
<keyword evidence="2" id="KW-1185">Reference proteome</keyword>
<dbReference type="Proteomes" id="UP001055879">
    <property type="component" value="Linkage Group LG18"/>
</dbReference>
<evidence type="ECO:0000313" key="2">
    <source>
        <dbReference type="Proteomes" id="UP001055879"/>
    </source>
</evidence>
<reference evidence="2" key="1">
    <citation type="journal article" date="2022" name="Mol. Ecol. Resour.">
        <title>The genomes of chicory, endive, great burdock and yacon provide insights into Asteraceae palaeo-polyploidization history and plant inulin production.</title>
        <authorList>
            <person name="Fan W."/>
            <person name="Wang S."/>
            <person name="Wang H."/>
            <person name="Wang A."/>
            <person name="Jiang F."/>
            <person name="Liu H."/>
            <person name="Zhao H."/>
            <person name="Xu D."/>
            <person name="Zhang Y."/>
        </authorList>
    </citation>
    <scope>NUCLEOTIDE SEQUENCE [LARGE SCALE GENOMIC DNA]</scope>
    <source>
        <strain evidence="2">cv. Niubang</strain>
    </source>
</reference>
<evidence type="ECO:0000313" key="1">
    <source>
        <dbReference type="EMBL" id="KAI3665413.1"/>
    </source>
</evidence>
<reference evidence="1 2" key="2">
    <citation type="journal article" date="2022" name="Mol. Ecol. Resour.">
        <title>The genomes of chicory, endive, great burdock and yacon provide insights into Asteraceae paleo-polyploidization history and plant inulin production.</title>
        <authorList>
            <person name="Fan W."/>
            <person name="Wang S."/>
            <person name="Wang H."/>
            <person name="Wang A."/>
            <person name="Jiang F."/>
            <person name="Liu H."/>
            <person name="Zhao H."/>
            <person name="Xu D."/>
            <person name="Zhang Y."/>
        </authorList>
    </citation>
    <scope>NUCLEOTIDE SEQUENCE [LARGE SCALE GENOMIC DNA]</scope>
    <source>
        <strain evidence="2">cv. Niubang</strain>
    </source>
</reference>
<gene>
    <name evidence="1" type="ORF">L6452_44040</name>
</gene>
<sequence>MGSSLYKKDTFGKHSHFKSTSLSLTFNALPNTPKHYYYFYFYLLFLNTFNYSSLFLSCNSPVEKNKKSWSVLKKLL</sequence>
<name>A0ACB8XEI9_ARCLA</name>